<dbReference type="EMBL" id="KN831967">
    <property type="protein sequence ID" value="KIO05479.1"/>
    <property type="molecule type" value="Genomic_DNA"/>
</dbReference>
<dbReference type="SUPFAM" id="SSF53098">
    <property type="entry name" value="Ribonuclease H-like"/>
    <property type="match status" value="1"/>
</dbReference>
<reference evidence="2" key="2">
    <citation type="submission" date="2015-01" db="EMBL/GenBank/DDBJ databases">
        <title>Evolutionary Origins and Diversification of the Mycorrhizal Mutualists.</title>
        <authorList>
            <consortium name="DOE Joint Genome Institute"/>
            <consortium name="Mycorrhizal Genomics Consortium"/>
            <person name="Kohler A."/>
            <person name="Kuo A."/>
            <person name="Nagy L.G."/>
            <person name="Floudas D."/>
            <person name="Copeland A."/>
            <person name="Barry K.W."/>
            <person name="Cichocki N."/>
            <person name="Veneault-Fourrey C."/>
            <person name="LaButti K."/>
            <person name="Lindquist E.A."/>
            <person name="Lipzen A."/>
            <person name="Lundell T."/>
            <person name="Morin E."/>
            <person name="Murat C."/>
            <person name="Riley R."/>
            <person name="Ohm R."/>
            <person name="Sun H."/>
            <person name="Tunlid A."/>
            <person name="Henrissat B."/>
            <person name="Grigoriev I.V."/>
            <person name="Hibbett D.S."/>
            <person name="Martin F."/>
        </authorList>
    </citation>
    <scope>NUCLEOTIDE SEQUENCE [LARGE SCALE GENOMIC DNA]</scope>
    <source>
        <strain evidence="2">Marx 270</strain>
    </source>
</reference>
<dbReference type="GO" id="GO:0003676">
    <property type="term" value="F:nucleic acid binding"/>
    <property type="evidence" value="ECO:0007669"/>
    <property type="project" value="InterPro"/>
</dbReference>
<dbReference type="InterPro" id="IPR012337">
    <property type="entry name" value="RNaseH-like_sf"/>
</dbReference>
<evidence type="ECO:0000313" key="1">
    <source>
        <dbReference type="EMBL" id="KIO05479.1"/>
    </source>
</evidence>
<dbReference type="OrthoDB" id="2680264at2759"/>
<dbReference type="Gene3D" id="3.30.420.10">
    <property type="entry name" value="Ribonuclease H-like superfamily/Ribonuclease H"/>
    <property type="match status" value="1"/>
</dbReference>
<reference evidence="1 2" key="1">
    <citation type="submission" date="2014-04" db="EMBL/GenBank/DDBJ databases">
        <authorList>
            <consortium name="DOE Joint Genome Institute"/>
            <person name="Kuo A."/>
            <person name="Kohler A."/>
            <person name="Costa M.D."/>
            <person name="Nagy L.G."/>
            <person name="Floudas D."/>
            <person name="Copeland A."/>
            <person name="Barry K.W."/>
            <person name="Cichocki N."/>
            <person name="Veneault-Fourrey C."/>
            <person name="LaButti K."/>
            <person name="Lindquist E.A."/>
            <person name="Lipzen A."/>
            <person name="Lundell T."/>
            <person name="Morin E."/>
            <person name="Murat C."/>
            <person name="Sun H."/>
            <person name="Tunlid A."/>
            <person name="Henrissat B."/>
            <person name="Grigoriev I.V."/>
            <person name="Hibbett D.S."/>
            <person name="Martin F."/>
            <person name="Nordberg H.P."/>
            <person name="Cantor M.N."/>
            <person name="Hua S.X."/>
        </authorList>
    </citation>
    <scope>NUCLEOTIDE SEQUENCE [LARGE SCALE GENOMIC DNA]</scope>
    <source>
        <strain evidence="1 2">Marx 270</strain>
    </source>
</reference>
<feature type="non-terminal residue" evidence="1">
    <location>
        <position position="1"/>
    </location>
</feature>
<dbReference type="InterPro" id="IPR036397">
    <property type="entry name" value="RNaseH_sf"/>
</dbReference>
<dbReference type="Proteomes" id="UP000054217">
    <property type="component" value="Unassembled WGS sequence"/>
</dbReference>
<name>A0A0C3PCM1_PISTI</name>
<accession>A0A0C3PCM1</accession>
<evidence type="ECO:0000313" key="2">
    <source>
        <dbReference type="Proteomes" id="UP000054217"/>
    </source>
</evidence>
<dbReference type="HOGENOM" id="CLU_062664_0_0_1"/>
<proteinExistence type="predicted"/>
<evidence type="ECO:0008006" key="3">
    <source>
        <dbReference type="Google" id="ProtNLM"/>
    </source>
</evidence>
<organism evidence="1 2">
    <name type="scientific">Pisolithus tinctorius Marx 270</name>
    <dbReference type="NCBI Taxonomy" id="870435"/>
    <lineage>
        <taxon>Eukaryota</taxon>
        <taxon>Fungi</taxon>
        <taxon>Dikarya</taxon>
        <taxon>Basidiomycota</taxon>
        <taxon>Agaricomycotina</taxon>
        <taxon>Agaricomycetes</taxon>
        <taxon>Agaricomycetidae</taxon>
        <taxon>Boletales</taxon>
        <taxon>Sclerodermatineae</taxon>
        <taxon>Pisolithaceae</taxon>
        <taxon>Pisolithus</taxon>
    </lineage>
</organism>
<sequence>QARETGGHWGQDTLKIALTDHYYMPKIDLAVMKAIHDCTKCKNFSMPKLNSLSEPITRRHLFGLLVGDYLSMPTGKGRYHMLGLFLDTFSQHLLVTKFKRAGTAKTTVDSLANIFNSFTAAEIFMMDGGCHFNNELLLLHVLKHLCAPNVREDDVENDGWEKLLRTWPDHLDDAVWAMNNHLLLSLKFTLKELLLGLVIDTKCTELTSSTIEPLALDAAIHMVYAAQQRLDGYDEAV</sequence>
<dbReference type="AlphaFoldDB" id="A0A0C3PCM1"/>
<dbReference type="InParanoid" id="A0A0C3PCM1"/>
<gene>
    <name evidence="1" type="ORF">M404DRAFT_141182</name>
</gene>
<protein>
    <recommendedName>
        <fullName evidence="3">Integrase catalytic domain-containing protein</fullName>
    </recommendedName>
</protein>
<keyword evidence="2" id="KW-1185">Reference proteome</keyword>